<sequence length="256" mass="28772">MFIDTHAHIQMREFDADRVEALTRAEAAGIGLMLAVGYHLESSRQAVEAAGRYPQVYASVGIHPHDANGYDDAAEETLRALATQPKVVAIGEAGLDFFRNRSPHSVQAEAFRRQIRLARELDLPLIVHDREADRDTMQILEAEGVERVVLHCFSGDLAMAEEAWRRGYYVSIAGPVTYPKNEALREVVRKANTDRLLLETDCPYLPPQAFRGQRNEPAHLLHTAQEVARLLNMPLIELGCLTSENARRLFRLPPLE</sequence>
<dbReference type="NCBIfam" id="TIGR00010">
    <property type="entry name" value="YchF/TatD family DNA exonuclease"/>
    <property type="match status" value="1"/>
</dbReference>
<dbReference type="InterPro" id="IPR001130">
    <property type="entry name" value="TatD-like"/>
</dbReference>
<evidence type="ECO:0000256" key="2">
    <source>
        <dbReference type="ARBA" id="ARBA00022801"/>
    </source>
</evidence>
<dbReference type="RefSeq" id="WP_107561734.1">
    <property type="nucleotide sequence ID" value="NZ_NVQC01000016.1"/>
</dbReference>
<feature type="binding site" evidence="3">
    <location>
        <position position="128"/>
    </location>
    <ligand>
        <name>a divalent metal cation</name>
        <dbReference type="ChEBI" id="CHEBI:60240"/>
        <label>2</label>
    </ligand>
</feature>
<dbReference type="FunFam" id="3.20.20.140:FF:000005">
    <property type="entry name" value="TatD family hydrolase"/>
    <property type="match status" value="1"/>
</dbReference>
<dbReference type="PIRSF" id="PIRSF005902">
    <property type="entry name" value="DNase_TatD"/>
    <property type="match status" value="1"/>
</dbReference>
<dbReference type="InterPro" id="IPR015991">
    <property type="entry name" value="TatD/YcfH-like"/>
</dbReference>
<dbReference type="SUPFAM" id="SSF51556">
    <property type="entry name" value="Metallo-dependent hydrolases"/>
    <property type="match status" value="1"/>
</dbReference>
<organism evidence="4 5">
    <name type="scientific">Candidatus Methylomirabilis limnetica</name>
    <dbReference type="NCBI Taxonomy" id="2033718"/>
    <lineage>
        <taxon>Bacteria</taxon>
        <taxon>Candidatus Methylomirabilota</taxon>
        <taxon>Candidatus Methylomirabilia</taxon>
        <taxon>Candidatus Methylomirabilales</taxon>
        <taxon>Candidatus Methylomirabilaceae</taxon>
        <taxon>Candidatus Methylomirabilis</taxon>
    </lineage>
</organism>
<dbReference type="GO" id="GO:0046872">
    <property type="term" value="F:metal ion binding"/>
    <property type="evidence" value="ECO:0007669"/>
    <property type="project" value="UniProtKB-KW"/>
</dbReference>
<dbReference type="AlphaFoldDB" id="A0A2T4TZ25"/>
<keyword evidence="2 4" id="KW-0378">Hydrolase</keyword>
<feature type="binding site" evidence="3">
    <location>
        <position position="201"/>
    </location>
    <ligand>
        <name>a divalent metal cation</name>
        <dbReference type="ChEBI" id="CHEBI:60240"/>
        <label>1</label>
    </ligand>
</feature>
<dbReference type="Gene3D" id="3.20.20.140">
    <property type="entry name" value="Metal-dependent hydrolases"/>
    <property type="match status" value="1"/>
</dbReference>
<feature type="binding site" evidence="3">
    <location>
        <position position="8"/>
    </location>
    <ligand>
        <name>a divalent metal cation</name>
        <dbReference type="ChEBI" id="CHEBI:60240"/>
        <label>1</label>
    </ligand>
</feature>
<evidence type="ECO:0000313" key="4">
    <source>
        <dbReference type="EMBL" id="PTL36362.1"/>
    </source>
</evidence>
<feature type="binding site" evidence="3">
    <location>
        <position position="92"/>
    </location>
    <ligand>
        <name>a divalent metal cation</name>
        <dbReference type="ChEBI" id="CHEBI:60240"/>
        <label>1</label>
    </ligand>
</feature>
<dbReference type="CDD" id="cd01310">
    <property type="entry name" value="TatD_DNAse"/>
    <property type="match status" value="1"/>
</dbReference>
<dbReference type="Proteomes" id="UP000241436">
    <property type="component" value="Unassembled WGS sequence"/>
</dbReference>
<name>A0A2T4TZ25_9BACT</name>
<gene>
    <name evidence="4" type="ORF">CLG94_04840</name>
</gene>
<evidence type="ECO:0000256" key="1">
    <source>
        <dbReference type="ARBA" id="ARBA00022723"/>
    </source>
</evidence>
<feature type="binding site" evidence="3">
    <location>
        <position position="6"/>
    </location>
    <ligand>
        <name>a divalent metal cation</name>
        <dbReference type="ChEBI" id="CHEBI:60240"/>
        <label>1</label>
    </ligand>
</feature>
<dbReference type="GO" id="GO:0005829">
    <property type="term" value="C:cytosol"/>
    <property type="evidence" value="ECO:0007669"/>
    <property type="project" value="TreeGrafter"/>
</dbReference>
<dbReference type="PANTHER" id="PTHR46124:SF2">
    <property type="entry name" value="D-AMINOACYL-TRNA DEACYLASE"/>
    <property type="match status" value="1"/>
</dbReference>
<dbReference type="PANTHER" id="PTHR46124">
    <property type="entry name" value="D-AMINOACYL-TRNA DEACYLASE"/>
    <property type="match status" value="1"/>
</dbReference>
<protein>
    <submittedName>
        <fullName evidence="4">Hydrolase TatD</fullName>
    </submittedName>
</protein>
<keyword evidence="5" id="KW-1185">Reference proteome</keyword>
<dbReference type="Pfam" id="PF01026">
    <property type="entry name" value="TatD_DNase"/>
    <property type="match status" value="1"/>
</dbReference>
<evidence type="ECO:0000256" key="3">
    <source>
        <dbReference type="PIRSR" id="PIRSR005902-1"/>
    </source>
</evidence>
<dbReference type="InterPro" id="IPR032466">
    <property type="entry name" value="Metal_Hydrolase"/>
</dbReference>
<feature type="binding site" evidence="3">
    <location>
        <position position="151"/>
    </location>
    <ligand>
        <name>a divalent metal cation</name>
        <dbReference type="ChEBI" id="CHEBI:60240"/>
        <label>2</label>
    </ligand>
</feature>
<reference evidence="4 5" key="1">
    <citation type="submission" date="2017-09" db="EMBL/GenBank/DDBJ databases">
        <title>Bloom of a denitrifying methanotroph, Candidatus Methylomirabilis limnetica, in a deep stratified lake.</title>
        <authorList>
            <person name="Graf J.S."/>
            <person name="Marchant H.K."/>
            <person name="Tienken D."/>
            <person name="Hach P.F."/>
            <person name="Brand A."/>
            <person name="Schubert C.J."/>
            <person name="Kuypers M.M."/>
            <person name="Milucka J."/>
        </authorList>
    </citation>
    <scope>NUCLEOTIDE SEQUENCE [LARGE SCALE GENOMIC DNA]</scope>
    <source>
        <strain evidence="4 5">Zug</strain>
    </source>
</reference>
<reference evidence="5" key="2">
    <citation type="journal article" date="2018" name="Environ. Microbiol.">
        <title>Bloom of a denitrifying methanotroph, 'Candidatus Methylomirabilis limnetica', in a deep stratified lake.</title>
        <authorList>
            <person name="Graf J.S."/>
            <person name="Mayr M.J."/>
            <person name="Marchant H.K."/>
            <person name="Tienken D."/>
            <person name="Hach P.F."/>
            <person name="Brand A."/>
            <person name="Schubert C.J."/>
            <person name="Kuypers M.M."/>
            <person name="Milucka J."/>
        </authorList>
    </citation>
    <scope>NUCLEOTIDE SEQUENCE [LARGE SCALE GENOMIC DNA]</scope>
    <source>
        <strain evidence="5">Zug</strain>
    </source>
</reference>
<keyword evidence="1 3" id="KW-0479">Metal-binding</keyword>
<dbReference type="OrthoDB" id="9810005at2"/>
<accession>A0A2T4TZ25</accession>
<evidence type="ECO:0000313" key="5">
    <source>
        <dbReference type="Proteomes" id="UP000241436"/>
    </source>
</evidence>
<dbReference type="EMBL" id="NVQC01000016">
    <property type="protein sequence ID" value="PTL36362.1"/>
    <property type="molecule type" value="Genomic_DNA"/>
</dbReference>
<proteinExistence type="predicted"/>
<comment type="caution">
    <text evidence="4">The sequence shown here is derived from an EMBL/GenBank/DDBJ whole genome shotgun (WGS) entry which is preliminary data.</text>
</comment>
<dbReference type="GO" id="GO:0004536">
    <property type="term" value="F:DNA nuclease activity"/>
    <property type="evidence" value="ECO:0007669"/>
    <property type="project" value="InterPro"/>
</dbReference>
<dbReference type="GO" id="GO:0016788">
    <property type="term" value="F:hydrolase activity, acting on ester bonds"/>
    <property type="evidence" value="ECO:0007669"/>
    <property type="project" value="InterPro"/>
</dbReference>